<evidence type="ECO:0000313" key="1">
    <source>
        <dbReference type="EMBL" id="KKN69831.1"/>
    </source>
</evidence>
<protein>
    <submittedName>
        <fullName evidence="1">Uncharacterized protein</fullName>
    </submittedName>
</protein>
<gene>
    <name evidence="1" type="ORF">LCGC14_0436550</name>
</gene>
<dbReference type="AlphaFoldDB" id="A0A0F9V8K0"/>
<comment type="caution">
    <text evidence="1">The sequence shown here is derived from an EMBL/GenBank/DDBJ whole genome shotgun (WGS) entry which is preliminary data.</text>
</comment>
<proteinExistence type="predicted"/>
<dbReference type="EMBL" id="LAZR01000417">
    <property type="protein sequence ID" value="KKN69831.1"/>
    <property type="molecule type" value="Genomic_DNA"/>
</dbReference>
<name>A0A0F9V8K0_9ZZZZ</name>
<accession>A0A0F9V8K0</accession>
<sequence length="131" mass="14675">MKASDFHLKVLAMPQMMQPVISRSYALLNLERVPVDHWGVSGRGNAEIVIQEFHDAVAELRAYLDALDEAMTASVGPAVLERIDKSAADAKHLEQRTPFRRPKLHPDLARRRKEAALSRCAELDDESEDGD</sequence>
<reference evidence="1" key="1">
    <citation type="journal article" date="2015" name="Nature">
        <title>Complex archaea that bridge the gap between prokaryotes and eukaryotes.</title>
        <authorList>
            <person name="Spang A."/>
            <person name="Saw J.H."/>
            <person name="Jorgensen S.L."/>
            <person name="Zaremba-Niedzwiedzka K."/>
            <person name="Martijn J."/>
            <person name="Lind A.E."/>
            <person name="van Eijk R."/>
            <person name="Schleper C."/>
            <person name="Guy L."/>
            <person name="Ettema T.J."/>
        </authorList>
    </citation>
    <scope>NUCLEOTIDE SEQUENCE</scope>
</reference>
<organism evidence="1">
    <name type="scientific">marine sediment metagenome</name>
    <dbReference type="NCBI Taxonomy" id="412755"/>
    <lineage>
        <taxon>unclassified sequences</taxon>
        <taxon>metagenomes</taxon>
        <taxon>ecological metagenomes</taxon>
    </lineage>
</organism>